<dbReference type="CDD" id="cd07059">
    <property type="entry name" value="BMC_PduA"/>
    <property type="match status" value="1"/>
</dbReference>
<comment type="subcellular location">
    <subcellularLocation>
        <location evidence="2">Bacterial microcompartment</location>
    </subcellularLocation>
</comment>
<dbReference type="Pfam" id="PF00936">
    <property type="entry name" value="BMC"/>
    <property type="match status" value="1"/>
</dbReference>
<evidence type="ECO:0000313" key="5">
    <source>
        <dbReference type="EMBL" id="SMX54781.1"/>
    </source>
</evidence>
<dbReference type="AlphaFoldDB" id="A0A1Y6K516"/>
<comment type="similarity">
    <text evidence="1">Belongs to the bacterial microcompartments protein family. CsoS1 subfamily.</text>
</comment>
<dbReference type="PROSITE" id="PS01139">
    <property type="entry name" value="BMC_1"/>
    <property type="match status" value="1"/>
</dbReference>
<name>A0A1Y6K516_9CHLR</name>
<dbReference type="GO" id="GO:0031469">
    <property type="term" value="C:bacterial microcompartment"/>
    <property type="evidence" value="ECO:0007669"/>
    <property type="project" value="UniProtKB-SubCell"/>
</dbReference>
<dbReference type="SUPFAM" id="SSF143414">
    <property type="entry name" value="CcmK-like"/>
    <property type="match status" value="1"/>
</dbReference>
<keyword evidence="3" id="KW-1283">Bacterial microcompartment</keyword>
<dbReference type="EMBL" id="LT859958">
    <property type="protein sequence ID" value="SMX54781.1"/>
    <property type="molecule type" value="Genomic_DNA"/>
</dbReference>
<evidence type="ECO:0000256" key="3">
    <source>
        <dbReference type="ARBA" id="ARBA00024446"/>
    </source>
</evidence>
<sequence>MALDTALIALGMVETKGLVGAIEAADAMVKSANVVLIGSEYVGGGFVTVMVRGDVGAVKAATDAGAAAAKRVGELVSVHVIPRPHSDVEMILPQNTKGSFGGRSTEAKK</sequence>
<dbReference type="InterPro" id="IPR000249">
    <property type="entry name" value="BMC_dom"/>
</dbReference>
<dbReference type="SMART" id="SM00877">
    <property type="entry name" value="BMC"/>
    <property type="match status" value="1"/>
</dbReference>
<evidence type="ECO:0000256" key="2">
    <source>
        <dbReference type="ARBA" id="ARBA00024322"/>
    </source>
</evidence>
<dbReference type="PROSITE" id="PS51930">
    <property type="entry name" value="BMC_2"/>
    <property type="match status" value="1"/>
</dbReference>
<dbReference type="PANTHER" id="PTHR33941:SF11">
    <property type="entry name" value="BACTERIAL MICROCOMPARTMENT SHELL PROTEIN PDUJ"/>
    <property type="match status" value="1"/>
</dbReference>
<reference evidence="6" key="1">
    <citation type="submission" date="2017-05" db="EMBL/GenBank/DDBJ databases">
        <authorList>
            <person name="Kirkegaard R."/>
            <person name="Mcilroy J S."/>
        </authorList>
    </citation>
    <scope>NUCLEOTIDE SEQUENCE [LARGE SCALE GENOMIC DNA]</scope>
</reference>
<gene>
    <name evidence="5" type="primary">cchA</name>
    <name evidence="5" type="ORF">CFX1CAM_1716</name>
</gene>
<dbReference type="NCBIfam" id="NF012018">
    <property type="entry name" value="PRK15474.1"/>
    <property type="match status" value="1"/>
</dbReference>
<keyword evidence="6" id="KW-1185">Reference proteome</keyword>
<dbReference type="Gene3D" id="3.30.70.1710">
    <property type="match status" value="1"/>
</dbReference>
<dbReference type="RefSeq" id="WP_087862597.1">
    <property type="nucleotide sequence ID" value="NZ_LT859958.1"/>
</dbReference>
<dbReference type="InterPro" id="IPR044872">
    <property type="entry name" value="CcmK/CsoS1_BMC"/>
</dbReference>
<feature type="domain" description="BMC" evidence="4">
    <location>
        <begin position="9"/>
        <end position="93"/>
    </location>
</feature>
<dbReference type="InterPro" id="IPR050575">
    <property type="entry name" value="BMC_shell"/>
</dbReference>
<dbReference type="InterPro" id="IPR037233">
    <property type="entry name" value="CcmK-like_sf"/>
</dbReference>
<organism evidence="5 6">
    <name type="scientific">Candidatus Brevifilum fermentans</name>
    <dbReference type="NCBI Taxonomy" id="1986204"/>
    <lineage>
        <taxon>Bacteria</taxon>
        <taxon>Bacillati</taxon>
        <taxon>Chloroflexota</taxon>
        <taxon>Anaerolineae</taxon>
        <taxon>Anaerolineales</taxon>
        <taxon>Anaerolineaceae</taxon>
        <taxon>Candidatus Brevifilum</taxon>
    </lineage>
</organism>
<dbReference type="KEGG" id="abat:CFX1CAM_1716"/>
<evidence type="ECO:0000313" key="6">
    <source>
        <dbReference type="Proteomes" id="UP000195514"/>
    </source>
</evidence>
<dbReference type="Proteomes" id="UP000195514">
    <property type="component" value="Chromosome I"/>
</dbReference>
<dbReference type="OrthoDB" id="9812608at2"/>
<proteinExistence type="inferred from homology"/>
<dbReference type="InterPro" id="IPR020808">
    <property type="entry name" value="Bact_microcomp_CS"/>
</dbReference>
<evidence type="ECO:0000259" key="4">
    <source>
        <dbReference type="PROSITE" id="PS51930"/>
    </source>
</evidence>
<dbReference type="PANTHER" id="PTHR33941">
    <property type="entry name" value="PROPANEDIOL UTILIZATION PROTEIN PDUA"/>
    <property type="match status" value="1"/>
</dbReference>
<accession>A0A1Y6K516</accession>
<evidence type="ECO:0000256" key="1">
    <source>
        <dbReference type="ARBA" id="ARBA00023780"/>
    </source>
</evidence>
<protein>
    <submittedName>
        <fullName evidence="5">Putative carboxysome-like ethanolaminosome structural protein, ethanolamine utilization protein</fullName>
    </submittedName>
</protein>